<evidence type="ECO:0000259" key="1">
    <source>
        <dbReference type="Pfam" id="PF13649"/>
    </source>
</evidence>
<dbReference type="PATRIC" id="fig|1641875.4.peg.4521"/>
<reference evidence="2 3" key="1">
    <citation type="submission" date="2015-04" db="EMBL/GenBank/DDBJ databases">
        <title>The draft genome sequence of Roseovarius sp.R12b.</title>
        <authorList>
            <person name="Li G."/>
            <person name="Lai Q."/>
            <person name="Shao Z."/>
            <person name="Yan P."/>
        </authorList>
    </citation>
    <scope>NUCLEOTIDE SEQUENCE [LARGE SCALE GENOMIC DNA]</scope>
    <source>
        <strain evidence="2 3">R12B</strain>
    </source>
</reference>
<dbReference type="RefSeq" id="WP_057793059.1">
    <property type="nucleotide sequence ID" value="NZ_LAXJ01000009.1"/>
</dbReference>
<evidence type="ECO:0000313" key="2">
    <source>
        <dbReference type="EMBL" id="KRS12517.1"/>
    </source>
</evidence>
<dbReference type="InterPro" id="IPR050723">
    <property type="entry name" value="CFA/CMAS"/>
</dbReference>
<protein>
    <recommendedName>
        <fullName evidence="1">Methyltransferase domain-containing protein</fullName>
    </recommendedName>
</protein>
<evidence type="ECO:0000313" key="3">
    <source>
        <dbReference type="Proteomes" id="UP000051295"/>
    </source>
</evidence>
<dbReference type="Proteomes" id="UP000051295">
    <property type="component" value="Unassembled WGS sequence"/>
</dbReference>
<dbReference type="SUPFAM" id="SSF53335">
    <property type="entry name" value="S-adenosyl-L-methionine-dependent methyltransferases"/>
    <property type="match status" value="1"/>
</dbReference>
<dbReference type="PANTHER" id="PTHR43667:SF2">
    <property type="entry name" value="FATTY ACID C-METHYL TRANSFERASE"/>
    <property type="match status" value="1"/>
</dbReference>
<dbReference type="Gene3D" id="3.40.50.150">
    <property type="entry name" value="Vaccinia Virus protein VP39"/>
    <property type="match status" value="1"/>
</dbReference>
<sequence>MSGIVNTEQAEHWSGKAGEVWVREQAMFDGLMAPVLDLLLERAGLRAGDRVVDIGCGTGAGLIAEADLVGEDGHVTGLDVSGPMLELAKERLSQAGVTNATCLLADAQSHDFGDMAADHMVSRFGVMFFADPVAAFANMRGALKPGGRMTFVCWAGMDGNPWFRVPAEAAKSVVGAPPPQDPRAPGPMAFSEAGYVRDILGQAGFEGIGLTTEEITLTPIGDLEQNATFASREGPAGRIVKDMGGGREEYASVAANLREALKEFETPDGALRIPGRVHVVSATAGG</sequence>
<gene>
    <name evidence="2" type="ORF">XM53_10500</name>
</gene>
<proteinExistence type="predicted"/>
<organism evidence="2 3">
    <name type="scientific">Roseovarius atlanticus</name>
    <dbReference type="NCBI Taxonomy" id="1641875"/>
    <lineage>
        <taxon>Bacteria</taxon>
        <taxon>Pseudomonadati</taxon>
        <taxon>Pseudomonadota</taxon>
        <taxon>Alphaproteobacteria</taxon>
        <taxon>Rhodobacterales</taxon>
        <taxon>Roseobacteraceae</taxon>
        <taxon>Roseovarius</taxon>
    </lineage>
</organism>
<dbReference type="EMBL" id="LAXJ01000009">
    <property type="protein sequence ID" value="KRS12517.1"/>
    <property type="molecule type" value="Genomic_DNA"/>
</dbReference>
<dbReference type="InterPro" id="IPR041698">
    <property type="entry name" value="Methyltransf_25"/>
</dbReference>
<dbReference type="CDD" id="cd02440">
    <property type="entry name" value="AdoMet_MTases"/>
    <property type="match status" value="1"/>
</dbReference>
<dbReference type="AlphaFoldDB" id="A0A0T5NUB6"/>
<dbReference type="OrthoDB" id="9777638at2"/>
<feature type="domain" description="Methyltransferase" evidence="1">
    <location>
        <begin position="51"/>
        <end position="147"/>
    </location>
</feature>
<dbReference type="STRING" id="1641875.XM53_10500"/>
<keyword evidence="3" id="KW-1185">Reference proteome</keyword>
<dbReference type="PANTHER" id="PTHR43667">
    <property type="entry name" value="CYCLOPROPANE-FATTY-ACYL-PHOSPHOLIPID SYNTHASE"/>
    <property type="match status" value="1"/>
</dbReference>
<name>A0A0T5NUB6_9RHOB</name>
<accession>A0A0T5NUB6</accession>
<dbReference type="InterPro" id="IPR029063">
    <property type="entry name" value="SAM-dependent_MTases_sf"/>
</dbReference>
<dbReference type="Pfam" id="PF13649">
    <property type="entry name" value="Methyltransf_25"/>
    <property type="match status" value="1"/>
</dbReference>
<comment type="caution">
    <text evidence="2">The sequence shown here is derived from an EMBL/GenBank/DDBJ whole genome shotgun (WGS) entry which is preliminary data.</text>
</comment>